<dbReference type="InParanoid" id="B3S7A2"/>
<name>B3S7A2_TRIAD</name>
<dbReference type="RefSeq" id="XP_002116052.1">
    <property type="nucleotide sequence ID" value="XM_002116016.1"/>
</dbReference>
<accession>B3S7A2</accession>
<sequence>MPELCFNYSIRGFKLVKDKKEFIIQLMESYHIICKIESENCDQNDGTNKSNQWSNWQERYNLVFAVYQPQQVEDEYKTPVISSSHDLYQEENSSQISDGKLYCLAYNVDSVNTVSS</sequence>
<evidence type="ECO:0000313" key="1">
    <source>
        <dbReference type="EMBL" id="EDV21452.1"/>
    </source>
</evidence>
<dbReference type="AlphaFoldDB" id="B3S7A2"/>
<proteinExistence type="predicted"/>
<gene>
    <name evidence="1" type="ORF">TRIADDRAFT_60093</name>
</gene>
<protein>
    <submittedName>
        <fullName evidence="1">Uncharacterized protein</fullName>
    </submittedName>
</protein>
<reference evidence="1 2" key="1">
    <citation type="journal article" date="2008" name="Nature">
        <title>The Trichoplax genome and the nature of placozoans.</title>
        <authorList>
            <person name="Srivastava M."/>
            <person name="Begovic E."/>
            <person name="Chapman J."/>
            <person name="Putnam N.H."/>
            <person name="Hellsten U."/>
            <person name="Kawashima T."/>
            <person name="Kuo A."/>
            <person name="Mitros T."/>
            <person name="Salamov A."/>
            <person name="Carpenter M.L."/>
            <person name="Signorovitch A.Y."/>
            <person name="Moreno M.A."/>
            <person name="Kamm K."/>
            <person name="Grimwood J."/>
            <person name="Schmutz J."/>
            <person name="Shapiro H."/>
            <person name="Grigoriev I.V."/>
            <person name="Buss L.W."/>
            <person name="Schierwater B."/>
            <person name="Dellaporta S.L."/>
            <person name="Rokhsar D.S."/>
        </authorList>
    </citation>
    <scope>NUCLEOTIDE SEQUENCE [LARGE SCALE GENOMIC DNA]</scope>
    <source>
        <strain evidence="1 2">Grell-BS-1999</strain>
    </source>
</reference>
<dbReference type="CTD" id="6757265"/>
<dbReference type="KEGG" id="tad:TRIADDRAFT_60093"/>
<dbReference type="Proteomes" id="UP000009022">
    <property type="component" value="Unassembled WGS sequence"/>
</dbReference>
<evidence type="ECO:0000313" key="2">
    <source>
        <dbReference type="Proteomes" id="UP000009022"/>
    </source>
</evidence>
<dbReference type="GeneID" id="6757265"/>
<dbReference type="HOGENOM" id="CLU_2099974_0_0_1"/>
<keyword evidence="2" id="KW-1185">Reference proteome</keyword>
<dbReference type="EMBL" id="DS985253">
    <property type="protein sequence ID" value="EDV21452.1"/>
    <property type="molecule type" value="Genomic_DNA"/>
</dbReference>
<organism evidence="1 2">
    <name type="scientific">Trichoplax adhaerens</name>
    <name type="common">Trichoplax reptans</name>
    <dbReference type="NCBI Taxonomy" id="10228"/>
    <lineage>
        <taxon>Eukaryota</taxon>
        <taxon>Metazoa</taxon>
        <taxon>Placozoa</taxon>
        <taxon>Uniplacotomia</taxon>
        <taxon>Trichoplacea</taxon>
        <taxon>Trichoplacidae</taxon>
        <taxon>Trichoplax</taxon>
    </lineage>
</organism>